<gene>
    <name evidence="1" type="ORF">MKW98_026314</name>
</gene>
<accession>A0AAD4SQJ2</accession>
<name>A0AAD4SQJ2_9MAGN</name>
<keyword evidence="2" id="KW-1185">Reference proteome</keyword>
<sequence length="75" mass="8696">NNVMRKTRADITDIHQKECLCGYVLHYGMQQLQMDQLTIIFKEGIGFFPLETSLECMVKFSDYFFVTASPGNRII</sequence>
<organism evidence="1 2">
    <name type="scientific">Papaver atlanticum</name>
    <dbReference type="NCBI Taxonomy" id="357466"/>
    <lineage>
        <taxon>Eukaryota</taxon>
        <taxon>Viridiplantae</taxon>
        <taxon>Streptophyta</taxon>
        <taxon>Embryophyta</taxon>
        <taxon>Tracheophyta</taxon>
        <taxon>Spermatophyta</taxon>
        <taxon>Magnoliopsida</taxon>
        <taxon>Ranunculales</taxon>
        <taxon>Papaveraceae</taxon>
        <taxon>Papaveroideae</taxon>
        <taxon>Papaver</taxon>
    </lineage>
</organism>
<evidence type="ECO:0000313" key="1">
    <source>
        <dbReference type="EMBL" id="KAI3916572.1"/>
    </source>
</evidence>
<dbReference type="AlphaFoldDB" id="A0AAD4SQJ2"/>
<dbReference type="EMBL" id="JAJJMB010009088">
    <property type="protein sequence ID" value="KAI3916572.1"/>
    <property type="molecule type" value="Genomic_DNA"/>
</dbReference>
<feature type="non-terminal residue" evidence="1">
    <location>
        <position position="1"/>
    </location>
</feature>
<comment type="caution">
    <text evidence="1">The sequence shown here is derived from an EMBL/GenBank/DDBJ whole genome shotgun (WGS) entry which is preliminary data.</text>
</comment>
<evidence type="ECO:0000313" key="2">
    <source>
        <dbReference type="Proteomes" id="UP001202328"/>
    </source>
</evidence>
<protein>
    <submittedName>
        <fullName evidence="1">Uncharacterized protein</fullName>
    </submittedName>
</protein>
<proteinExistence type="predicted"/>
<feature type="non-terminal residue" evidence="1">
    <location>
        <position position="75"/>
    </location>
</feature>
<reference evidence="1" key="1">
    <citation type="submission" date="2022-04" db="EMBL/GenBank/DDBJ databases">
        <title>A functionally conserved STORR gene fusion in Papaver species that diverged 16.8 million years ago.</title>
        <authorList>
            <person name="Catania T."/>
        </authorList>
    </citation>
    <scope>NUCLEOTIDE SEQUENCE</scope>
    <source>
        <strain evidence="1">S-188037</strain>
    </source>
</reference>
<dbReference type="Proteomes" id="UP001202328">
    <property type="component" value="Unassembled WGS sequence"/>
</dbReference>